<dbReference type="EMBL" id="BNBI01000003">
    <property type="protein sequence ID" value="GHE93227.1"/>
    <property type="molecule type" value="Genomic_DNA"/>
</dbReference>
<keyword evidence="3" id="KW-1185">Reference proteome</keyword>
<comment type="caution">
    <text evidence="2">The sequence shown here is derived from an EMBL/GenBank/DDBJ whole genome shotgun (WGS) entry which is preliminary data.</text>
</comment>
<protein>
    <submittedName>
        <fullName evidence="2">Uncharacterized protein</fullName>
    </submittedName>
</protein>
<organism evidence="2 3">
    <name type="scientific">Streptomyces fumanus</name>
    <dbReference type="NCBI Taxonomy" id="67302"/>
    <lineage>
        <taxon>Bacteria</taxon>
        <taxon>Bacillati</taxon>
        <taxon>Actinomycetota</taxon>
        <taxon>Actinomycetes</taxon>
        <taxon>Kitasatosporales</taxon>
        <taxon>Streptomycetaceae</taxon>
        <taxon>Streptomyces</taxon>
    </lineage>
</organism>
<dbReference type="AlphaFoldDB" id="A0A919ABA8"/>
<gene>
    <name evidence="2" type="ORF">GCM10018772_16250</name>
</gene>
<name>A0A919ABA8_9ACTN</name>
<dbReference type="Proteomes" id="UP000630718">
    <property type="component" value="Unassembled WGS sequence"/>
</dbReference>
<feature type="region of interest" description="Disordered" evidence="1">
    <location>
        <begin position="122"/>
        <end position="145"/>
    </location>
</feature>
<sequence length="145" mass="16002">MLSNGSYPALHRAGVELVTDAITAMFGTALAEPVPHSGPWSRPDLVAHGLDERHVRFVELLTPALRRSGALRPEPDGRFRLVATPVRYPEVTARASTEASAFVHGQTLLAHQTHQLPGILRGRRDPWTRTRSTRTSAWTATAWTH</sequence>
<evidence type="ECO:0000313" key="3">
    <source>
        <dbReference type="Proteomes" id="UP000630718"/>
    </source>
</evidence>
<dbReference type="RefSeq" id="WP_190203443.1">
    <property type="nucleotide sequence ID" value="NZ_BNBI01000003.1"/>
</dbReference>
<evidence type="ECO:0000256" key="1">
    <source>
        <dbReference type="SAM" id="MobiDB-lite"/>
    </source>
</evidence>
<evidence type="ECO:0000313" key="2">
    <source>
        <dbReference type="EMBL" id="GHE93227.1"/>
    </source>
</evidence>
<proteinExistence type="predicted"/>
<reference evidence="2" key="1">
    <citation type="journal article" date="2014" name="Int. J. Syst. Evol. Microbiol.">
        <title>Complete genome sequence of Corynebacterium casei LMG S-19264T (=DSM 44701T), isolated from a smear-ripened cheese.</title>
        <authorList>
            <consortium name="US DOE Joint Genome Institute (JGI-PGF)"/>
            <person name="Walter F."/>
            <person name="Albersmeier A."/>
            <person name="Kalinowski J."/>
            <person name="Ruckert C."/>
        </authorList>
    </citation>
    <scope>NUCLEOTIDE SEQUENCE</scope>
    <source>
        <strain evidence="2">JCM 4477</strain>
    </source>
</reference>
<feature type="compositionally biased region" description="Low complexity" evidence="1">
    <location>
        <begin position="129"/>
        <end position="145"/>
    </location>
</feature>
<reference evidence="2" key="2">
    <citation type="submission" date="2020-09" db="EMBL/GenBank/DDBJ databases">
        <authorList>
            <person name="Sun Q."/>
            <person name="Ohkuma M."/>
        </authorList>
    </citation>
    <scope>NUCLEOTIDE SEQUENCE</scope>
    <source>
        <strain evidence="2">JCM 4477</strain>
    </source>
</reference>
<accession>A0A919ABA8</accession>